<dbReference type="Gene3D" id="1.10.510.10">
    <property type="entry name" value="Transferase(Phosphotransferase) domain 1"/>
    <property type="match status" value="1"/>
</dbReference>
<dbReference type="EMBL" id="UYRT01078734">
    <property type="protein sequence ID" value="VDN19118.1"/>
    <property type="molecule type" value="Genomic_DNA"/>
</dbReference>
<evidence type="ECO:0000259" key="1">
    <source>
        <dbReference type="PROSITE" id="PS50011"/>
    </source>
</evidence>
<dbReference type="PROSITE" id="PS50011">
    <property type="entry name" value="PROTEIN_KINASE_DOM"/>
    <property type="match status" value="1"/>
</dbReference>
<keyword evidence="3" id="KW-1185">Reference proteome</keyword>
<evidence type="ECO:0000313" key="4">
    <source>
        <dbReference type="WBParaSite" id="GPUH_0001170801-mRNA-1"/>
    </source>
</evidence>
<dbReference type="WBParaSite" id="GPUH_0001170801-mRNA-1">
    <property type="protein sequence ID" value="GPUH_0001170801-mRNA-1"/>
    <property type="gene ID" value="GPUH_0001170801"/>
</dbReference>
<dbReference type="InterPro" id="IPR011009">
    <property type="entry name" value="Kinase-like_dom_sf"/>
</dbReference>
<dbReference type="InterPro" id="IPR050235">
    <property type="entry name" value="CK1_Ser-Thr_kinase"/>
</dbReference>
<organism evidence="4">
    <name type="scientific">Gongylonema pulchrum</name>
    <dbReference type="NCBI Taxonomy" id="637853"/>
    <lineage>
        <taxon>Eukaryota</taxon>
        <taxon>Metazoa</taxon>
        <taxon>Ecdysozoa</taxon>
        <taxon>Nematoda</taxon>
        <taxon>Chromadorea</taxon>
        <taxon>Rhabditida</taxon>
        <taxon>Spirurina</taxon>
        <taxon>Spiruromorpha</taxon>
        <taxon>Spiruroidea</taxon>
        <taxon>Gongylonematidae</taxon>
        <taxon>Gongylonema</taxon>
    </lineage>
</organism>
<proteinExistence type="predicted"/>
<dbReference type="InterPro" id="IPR000719">
    <property type="entry name" value="Prot_kinase_dom"/>
</dbReference>
<dbReference type="Proteomes" id="UP000271098">
    <property type="component" value="Unassembled WGS sequence"/>
</dbReference>
<reference evidence="4" key="1">
    <citation type="submission" date="2016-06" db="UniProtKB">
        <authorList>
            <consortium name="WormBaseParasite"/>
        </authorList>
    </citation>
    <scope>IDENTIFICATION</scope>
</reference>
<evidence type="ECO:0000313" key="3">
    <source>
        <dbReference type="Proteomes" id="UP000271098"/>
    </source>
</evidence>
<dbReference type="PANTHER" id="PTHR11909">
    <property type="entry name" value="CASEIN KINASE-RELATED"/>
    <property type="match status" value="1"/>
</dbReference>
<dbReference type="GO" id="GO:0005524">
    <property type="term" value="F:ATP binding"/>
    <property type="evidence" value="ECO:0007669"/>
    <property type="project" value="InterPro"/>
</dbReference>
<protein>
    <submittedName>
        <fullName evidence="4">Protein kinase domain-containing protein</fullName>
    </submittedName>
</protein>
<reference evidence="2 3" key="2">
    <citation type="submission" date="2018-11" db="EMBL/GenBank/DDBJ databases">
        <authorList>
            <consortium name="Pathogen Informatics"/>
        </authorList>
    </citation>
    <scope>NUCLEOTIDE SEQUENCE [LARGE SCALE GENOMIC DNA]</scope>
</reference>
<evidence type="ECO:0000313" key="2">
    <source>
        <dbReference type="EMBL" id="VDN19118.1"/>
    </source>
</evidence>
<dbReference type="AlphaFoldDB" id="A0A183DSK3"/>
<dbReference type="OrthoDB" id="6139845at2759"/>
<dbReference type="Pfam" id="PF00069">
    <property type="entry name" value="Pkinase"/>
    <property type="match status" value="1"/>
</dbReference>
<gene>
    <name evidence="2" type="ORF">GPUH_LOCUS11694</name>
</gene>
<sequence>MEFHVLCGARHLGSPHFCLVEDRGHAKGRFIFMVMTEVGLDLAHLRAKRKDHRFSLSTSLKCAEQCAEAIEDLHRVGFLHRDIKPSNFAVGCVESGEYHIIKLLDFGLARKYG</sequence>
<name>A0A183DSK3_9BILA</name>
<dbReference type="GO" id="GO:0004672">
    <property type="term" value="F:protein kinase activity"/>
    <property type="evidence" value="ECO:0007669"/>
    <property type="project" value="InterPro"/>
</dbReference>
<dbReference type="SUPFAM" id="SSF56112">
    <property type="entry name" value="Protein kinase-like (PK-like)"/>
    <property type="match status" value="1"/>
</dbReference>
<feature type="domain" description="Protein kinase" evidence="1">
    <location>
        <begin position="1"/>
        <end position="113"/>
    </location>
</feature>
<accession>A0A183DSK3</accession>